<dbReference type="AlphaFoldDB" id="A0A447CW72"/>
<dbReference type="SUPFAM" id="SSF53254">
    <property type="entry name" value="Phosphoglycerate mutase-like"/>
    <property type="match status" value="1"/>
</dbReference>
<dbReference type="InterPro" id="IPR013078">
    <property type="entry name" value="His_Pase_superF_clade-1"/>
</dbReference>
<dbReference type="GO" id="GO:0005737">
    <property type="term" value="C:cytoplasm"/>
    <property type="evidence" value="ECO:0007669"/>
    <property type="project" value="TreeGrafter"/>
</dbReference>
<accession>A0A447CW72</accession>
<dbReference type="RefSeq" id="WP_129609746.1">
    <property type="nucleotide sequence ID" value="NZ_UWOC01000159.1"/>
</dbReference>
<dbReference type="Proteomes" id="UP000289200">
    <property type="component" value="Unassembled WGS sequence"/>
</dbReference>
<reference evidence="2" key="1">
    <citation type="submission" date="2018-10" db="EMBL/GenBank/DDBJ databases">
        <authorList>
            <person name="Peiro R."/>
            <person name="Begona"/>
            <person name="Cbmso G."/>
            <person name="Lopez M."/>
            <person name="Gonzalez S."/>
            <person name="Sacristan E."/>
            <person name="Castillo E."/>
        </authorList>
    </citation>
    <scope>NUCLEOTIDE SEQUENCE [LARGE SCALE GENOMIC DNA]</scope>
</reference>
<dbReference type="InterPro" id="IPR050275">
    <property type="entry name" value="PGM_Phosphatase"/>
</dbReference>
<name>A0A447CW72_9BRAD</name>
<dbReference type="PANTHER" id="PTHR48100:SF1">
    <property type="entry name" value="HISTIDINE PHOSPHATASE FAMILY PROTEIN-RELATED"/>
    <property type="match status" value="1"/>
</dbReference>
<dbReference type="CDD" id="cd07067">
    <property type="entry name" value="HP_PGM_like"/>
    <property type="match status" value="1"/>
</dbReference>
<sequence length="217" mass="23347">MTTTFFLVRHAAHGLLDRVLVGRTPGVGLSAQGRRQAERVALRLTGERLTAVHVSPRERARETAGPIAAASGAPVVLSLDLDEIDFGTWTGRSFDELAGDPAWRAWNERRAEAQPPGGESMRSVQARIVRLLDGLARLHPEGRIAVVSHGDVIRAALLHYLGLPLDAYDRFEIGPAGVSILVVGSWGAKILSLNETLALDETLAPDECVAPDQRVTA</sequence>
<dbReference type="InterPro" id="IPR029033">
    <property type="entry name" value="His_PPase_superfam"/>
</dbReference>
<comment type="caution">
    <text evidence="1">The sequence shown here is derived from an EMBL/GenBank/DDBJ whole genome shotgun (WGS) entry which is preliminary data.</text>
</comment>
<dbReference type="EMBL" id="UWOC01000159">
    <property type="protein sequence ID" value="VCU09436.1"/>
    <property type="molecule type" value="Genomic_DNA"/>
</dbReference>
<dbReference type="OrthoDB" id="9783269at2"/>
<dbReference type="Gene3D" id="3.40.50.1240">
    <property type="entry name" value="Phosphoglycerate mutase-like"/>
    <property type="match status" value="1"/>
</dbReference>
<gene>
    <name evidence="1" type="primary">pspA_2</name>
    <name evidence="1" type="ORF">RHODGE_RHODGE_03119</name>
</gene>
<dbReference type="SMART" id="SM00855">
    <property type="entry name" value="PGAM"/>
    <property type="match status" value="1"/>
</dbReference>
<dbReference type="GO" id="GO:0016791">
    <property type="term" value="F:phosphatase activity"/>
    <property type="evidence" value="ECO:0007669"/>
    <property type="project" value="TreeGrafter"/>
</dbReference>
<dbReference type="Pfam" id="PF00300">
    <property type="entry name" value="His_Phos_1"/>
    <property type="match status" value="1"/>
</dbReference>
<evidence type="ECO:0000313" key="1">
    <source>
        <dbReference type="EMBL" id="VCU09436.1"/>
    </source>
</evidence>
<dbReference type="PANTHER" id="PTHR48100">
    <property type="entry name" value="BROAD-SPECIFICITY PHOSPHATASE YOR283W-RELATED"/>
    <property type="match status" value="1"/>
</dbReference>
<organism evidence="1 2">
    <name type="scientific">Rhodoplanes serenus</name>
    <dbReference type="NCBI Taxonomy" id="200615"/>
    <lineage>
        <taxon>Bacteria</taxon>
        <taxon>Pseudomonadati</taxon>
        <taxon>Pseudomonadota</taxon>
        <taxon>Alphaproteobacteria</taxon>
        <taxon>Hyphomicrobiales</taxon>
        <taxon>Nitrobacteraceae</taxon>
        <taxon>Rhodoplanes</taxon>
    </lineage>
</organism>
<evidence type="ECO:0000313" key="2">
    <source>
        <dbReference type="Proteomes" id="UP000289200"/>
    </source>
</evidence>
<proteinExistence type="predicted"/>
<keyword evidence="2" id="KW-1185">Reference proteome</keyword>
<protein>
    <submittedName>
        <fullName evidence="1">Phosphoserine phosphatase 1</fullName>
    </submittedName>
</protein>